<accession>A0AA91T2X8</accession>
<feature type="compositionally biased region" description="Basic residues" evidence="1">
    <location>
        <begin position="114"/>
        <end position="123"/>
    </location>
</feature>
<organism evidence="2 3">
    <name type="scientific">Clavispora lusitaniae</name>
    <name type="common">Candida lusitaniae</name>
    <dbReference type="NCBI Taxonomy" id="36911"/>
    <lineage>
        <taxon>Eukaryota</taxon>
        <taxon>Fungi</taxon>
        <taxon>Dikarya</taxon>
        <taxon>Ascomycota</taxon>
        <taxon>Saccharomycotina</taxon>
        <taxon>Pichiomycetes</taxon>
        <taxon>Metschnikowiaceae</taxon>
        <taxon>Clavispora</taxon>
    </lineage>
</organism>
<reference evidence="2 3" key="1">
    <citation type="submission" date="2017-04" db="EMBL/GenBank/DDBJ databases">
        <title>Draft genome of the yeast Clavispora lusitaniae type strain CBS 6936.</title>
        <authorList>
            <person name="Durrens P."/>
            <person name="Klopp C."/>
            <person name="Biteau N."/>
            <person name="Fitton-Ouhabi V."/>
            <person name="Dementhon K."/>
            <person name="Accoceberry I."/>
            <person name="Sherman D.J."/>
            <person name="Noel T."/>
        </authorList>
    </citation>
    <scope>NUCLEOTIDE SEQUENCE [LARGE SCALE GENOMIC DNA]</scope>
    <source>
        <strain evidence="2 3">CBS 6936</strain>
    </source>
</reference>
<feature type="compositionally biased region" description="Basic and acidic residues" evidence="1">
    <location>
        <begin position="75"/>
        <end position="85"/>
    </location>
</feature>
<evidence type="ECO:0000256" key="1">
    <source>
        <dbReference type="SAM" id="MobiDB-lite"/>
    </source>
</evidence>
<feature type="compositionally biased region" description="Basic and acidic residues" evidence="1">
    <location>
        <begin position="31"/>
        <end position="47"/>
    </location>
</feature>
<feature type="compositionally biased region" description="Low complexity" evidence="1">
    <location>
        <begin position="188"/>
        <end position="197"/>
    </location>
</feature>
<dbReference type="AlphaFoldDB" id="A0AA91T2X8"/>
<protein>
    <submittedName>
        <fullName evidence="2">Uncharacterized protein</fullName>
    </submittedName>
</protein>
<gene>
    <name evidence="2" type="ORF">A9F13_05g03421</name>
</gene>
<sequence length="216" mass="22904">MDKTVPGPDLPPPRNGNYDQVFTTEEGALEAARERSDHARATPEARKGNSPFLNVPGKEDGSAGTDHANGTNGHEATENGAKDDGVSGDVSSDDENNNGAEVPMARSASAKSGKSAKHSKSPKSSKSSKSSKSAKTSSGSHSDDSPPPEEISESRSYRTGGIVESVVNVQGVHKTIIEDISEEEPSDIDISSFSSSSRRSRKRWGSDEESQRLMNF</sequence>
<evidence type="ECO:0000313" key="2">
    <source>
        <dbReference type="EMBL" id="OVF09515.1"/>
    </source>
</evidence>
<comment type="caution">
    <text evidence="2">The sequence shown here is derived from an EMBL/GenBank/DDBJ whole genome shotgun (WGS) entry which is preliminary data.</text>
</comment>
<dbReference type="Proteomes" id="UP000195602">
    <property type="component" value="Unassembled WGS sequence"/>
</dbReference>
<feature type="compositionally biased region" description="Basic and acidic residues" evidence="1">
    <location>
        <begin position="204"/>
        <end position="216"/>
    </location>
</feature>
<evidence type="ECO:0000313" key="3">
    <source>
        <dbReference type="Proteomes" id="UP000195602"/>
    </source>
</evidence>
<name>A0AA91T2X8_CLALS</name>
<proteinExistence type="predicted"/>
<feature type="region of interest" description="Disordered" evidence="1">
    <location>
        <begin position="1"/>
        <end position="216"/>
    </location>
</feature>
<dbReference type="KEGG" id="clus:A9F13_05g03421"/>
<dbReference type="EMBL" id="LYUB02000005">
    <property type="protein sequence ID" value="OVF09515.1"/>
    <property type="molecule type" value="Genomic_DNA"/>
</dbReference>
<feature type="compositionally biased region" description="Low complexity" evidence="1">
    <location>
        <begin position="124"/>
        <end position="140"/>
    </location>
</feature>